<reference evidence="1 2" key="1">
    <citation type="journal article" date="2024" name="G3 (Bethesda)">
        <title>Genome assembly of Hibiscus sabdariffa L. provides insights into metabolisms of medicinal natural products.</title>
        <authorList>
            <person name="Kim T."/>
        </authorList>
    </citation>
    <scope>NUCLEOTIDE SEQUENCE [LARGE SCALE GENOMIC DNA]</scope>
    <source>
        <strain evidence="1">TK-2024</strain>
        <tissue evidence="1">Old leaves</tissue>
    </source>
</reference>
<dbReference type="PANTHER" id="PTHR11811">
    <property type="entry name" value="6-PHOSPHOGLUCONATE DEHYDROGENASE"/>
    <property type="match status" value="1"/>
</dbReference>
<dbReference type="InterPro" id="IPR006183">
    <property type="entry name" value="Pgluconate_DH"/>
</dbReference>
<gene>
    <name evidence="1" type="ORF">V6N11_034867</name>
</gene>
<organism evidence="1 2">
    <name type="scientific">Hibiscus sabdariffa</name>
    <name type="common">roselle</name>
    <dbReference type="NCBI Taxonomy" id="183260"/>
    <lineage>
        <taxon>Eukaryota</taxon>
        <taxon>Viridiplantae</taxon>
        <taxon>Streptophyta</taxon>
        <taxon>Embryophyta</taxon>
        <taxon>Tracheophyta</taxon>
        <taxon>Spermatophyta</taxon>
        <taxon>Magnoliopsida</taxon>
        <taxon>eudicotyledons</taxon>
        <taxon>Gunneridae</taxon>
        <taxon>Pentapetalae</taxon>
        <taxon>rosids</taxon>
        <taxon>malvids</taxon>
        <taxon>Malvales</taxon>
        <taxon>Malvaceae</taxon>
        <taxon>Malvoideae</taxon>
        <taxon>Hibiscus</taxon>
    </lineage>
</organism>
<dbReference type="Gene3D" id="1.10.1040.10">
    <property type="entry name" value="N-(1-d-carboxylethyl)-l-norvaline Dehydrogenase, domain 2"/>
    <property type="match status" value="1"/>
</dbReference>
<dbReference type="Pfam" id="PF00393">
    <property type="entry name" value="6PGD"/>
    <property type="match status" value="1"/>
</dbReference>
<evidence type="ECO:0000313" key="1">
    <source>
        <dbReference type="EMBL" id="KAK8492456.1"/>
    </source>
</evidence>
<dbReference type="EMBL" id="JBBPBN010000248">
    <property type="protein sequence ID" value="KAK8492456.1"/>
    <property type="molecule type" value="Genomic_DNA"/>
</dbReference>
<keyword evidence="2" id="KW-1185">Reference proteome</keyword>
<evidence type="ECO:0000313" key="2">
    <source>
        <dbReference type="Proteomes" id="UP001396334"/>
    </source>
</evidence>
<accession>A0ABR2AGX5</accession>
<dbReference type="SUPFAM" id="SSF48179">
    <property type="entry name" value="6-phosphogluconate dehydrogenase C-terminal domain-like"/>
    <property type="match status" value="1"/>
</dbReference>
<protein>
    <submittedName>
        <fullName evidence="1">Uncharacterized protein</fullName>
    </submittedName>
</protein>
<dbReference type="Proteomes" id="UP001396334">
    <property type="component" value="Unassembled WGS sequence"/>
</dbReference>
<name>A0ABR2AGX5_9ROSI</name>
<sequence>MKGTGKWTVQQAVDLSVAAPIIAGSLDSRFLSGLKEEKVEAAKVFKLGGFDYILTNQVVDKAKLIDDVRQALYASKNCSYAQGMNLIRAKSIEKGWDLKLGELARIWKGGCIIRTILLNIIKKAYDRNPELANLPADPKFAKEIIDSVYLSDRSGTRYFAMKIIDKASPAGFKQKMRLCSY</sequence>
<proteinExistence type="predicted"/>
<dbReference type="InterPro" id="IPR013328">
    <property type="entry name" value="6PGD_dom2"/>
</dbReference>
<dbReference type="SMART" id="SM01350">
    <property type="entry name" value="6PGD"/>
    <property type="match status" value="1"/>
</dbReference>
<dbReference type="InterPro" id="IPR006114">
    <property type="entry name" value="6PGDH_C"/>
</dbReference>
<dbReference type="InterPro" id="IPR008927">
    <property type="entry name" value="6-PGluconate_DH-like_C_sf"/>
</dbReference>
<comment type="caution">
    <text evidence="1">The sequence shown here is derived from an EMBL/GenBank/DDBJ whole genome shotgun (WGS) entry which is preliminary data.</text>
</comment>